<dbReference type="EMBL" id="NIZV01000537">
    <property type="protein sequence ID" value="RSL86219.1"/>
    <property type="molecule type" value="Genomic_DNA"/>
</dbReference>
<dbReference type="InterPro" id="IPR011333">
    <property type="entry name" value="SKP1/BTB/POZ_sf"/>
</dbReference>
<proteinExistence type="predicted"/>
<feature type="domain" description="BTB" evidence="1">
    <location>
        <begin position="19"/>
        <end position="94"/>
    </location>
</feature>
<evidence type="ECO:0000313" key="3">
    <source>
        <dbReference type="Proteomes" id="UP000288429"/>
    </source>
</evidence>
<keyword evidence="3" id="KW-1185">Reference proteome</keyword>
<name>A0A428S8Q7_9HYPO</name>
<comment type="caution">
    <text evidence="2">The sequence shown here is derived from an EMBL/GenBank/DDBJ whole genome shotgun (WGS) entry which is preliminary data.</text>
</comment>
<dbReference type="PROSITE" id="PS50097">
    <property type="entry name" value="BTB"/>
    <property type="match status" value="1"/>
</dbReference>
<dbReference type="Gene3D" id="3.30.710.10">
    <property type="entry name" value="Potassium Channel Kv1.1, Chain A"/>
    <property type="match status" value="1"/>
</dbReference>
<reference evidence="2 3" key="1">
    <citation type="submission" date="2017-06" db="EMBL/GenBank/DDBJ databases">
        <title>Cmopartive genomic analysis of Ambrosia Fusariam Clade fungi.</title>
        <authorList>
            <person name="Stajich J.E."/>
            <person name="Carrillo J."/>
            <person name="Kijimoto T."/>
            <person name="Eskalen A."/>
            <person name="O'Donnell K."/>
            <person name="Kasson M."/>
        </authorList>
    </citation>
    <scope>NUCLEOTIDE SEQUENCE [LARGE SCALE GENOMIC DNA]</scope>
    <source>
        <strain evidence="2 3">NRRL 20438</strain>
    </source>
</reference>
<protein>
    <recommendedName>
        <fullName evidence="1">BTB domain-containing protein</fullName>
    </recommendedName>
</protein>
<gene>
    <name evidence="2" type="ORF">CDV31_016427</name>
</gene>
<sequence length="190" mass="21298">MDPVECEEPSSAEPIASDGDVILVVGEQKTRLRVYSQCLRSASKVFNVMFGRNWSEGQGISSQSPRDVPLVEDDAHAMRLVCSVIHHRNADIPDTLTAREVLQIAVVADKYDLSVALKHARAQWLKPNGDEDMTDMAYLMVAALLFCDMDAFVARSLDLVINYKETYLGLLDDENICQMIPFKTVCKRYP</sequence>
<dbReference type="Proteomes" id="UP000288429">
    <property type="component" value="Unassembled WGS sequence"/>
</dbReference>
<dbReference type="SUPFAM" id="SSF54695">
    <property type="entry name" value="POZ domain"/>
    <property type="match status" value="1"/>
</dbReference>
<evidence type="ECO:0000259" key="1">
    <source>
        <dbReference type="PROSITE" id="PS50097"/>
    </source>
</evidence>
<accession>A0A428S8Q7</accession>
<organism evidence="2 3">
    <name type="scientific">Fusarium ambrosium</name>
    <dbReference type="NCBI Taxonomy" id="131363"/>
    <lineage>
        <taxon>Eukaryota</taxon>
        <taxon>Fungi</taxon>
        <taxon>Dikarya</taxon>
        <taxon>Ascomycota</taxon>
        <taxon>Pezizomycotina</taxon>
        <taxon>Sordariomycetes</taxon>
        <taxon>Hypocreomycetidae</taxon>
        <taxon>Hypocreales</taxon>
        <taxon>Nectriaceae</taxon>
        <taxon>Fusarium</taxon>
        <taxon>Fusarium solani species complex</taxon>
    </lineage>
</organism>
<dbReference type="InterPro" id="IPR000210">
    <property type="entry name" value="BTB/POZ_dom"/>
</dbReference>
<dbReference type="Pfam" id="PF00651">
    <property type="entry name" value="BTB"/>
    <property type="match status" value="1"/>
</dbReference>
<dbReference type="AlphaFoldDB" id="A0A428S8Q7"/>
<evidence type="ECO:0000313" key="2">
    <source>
        <dbReference type="EMBL" id="RSL86219.1"/>
    </source>
</evidence>